<dbReference type="PANTHER" id="PTHR12461">
    <property type="entry name" value="HYPOXIA-INDUCIBLE FACTOR 1 ALPHA INHIBITOR-RELATED"/>
    <property type="match status" value="1"/>
</dbReference>
<dbReference type="PANTHER" id="PTHR12461:SF104">
    <property type="entry name" value="TRNA WYBUTOSINE-SYNTHESIZING PROTEIN 5"/>
    <property type="match status" value="1"/>
</dbReference>
<name>A0A7R9GL88_9CRUS</name>
<evidence type="ECO:0000259" key="1">
    <source>
        <dbReference type="PROSITE" id="PS51184"/>
    </source>
</evidence>
<gene>
    <name evidence="2" type="ORF">NMOB1V02_LOCUS13098</name>
</gene>
<organism evidence="2">
    <name type="scientific">Notodromas monacha</name>
    <dbReference type="NCBI Taxonomy" id="399045"/>
    <lineage>
        <taxon>Eukaryota</taxon>
        <taxon>Metazoa</taxon>
        <taxon>Ecdysozoa</taxon>
        <taxon>Arthropoda</taxon>
        <taxon>Crustacea</taxon>
        <taxon>Oligostraca</taxon>
        <taxon>Ostracoda</taxon>
        <taxon>Podocopa</taxon>
        <taxon>Podocopida</taxon>
        <taxon>Cypridocopina</taxon>
        <taxon>Cypridoidea</taxon>
        <taxon>Cyprididae</taxon>
        <taxon>Notodromas</taxon>
    </lineage>
</organism>
<dbReference type="OrthoDB" id="47172at2759"/>
<accession>A0A7R9GL88</accession>
<dbReference type="GO" id="GO:0000049">
    <property type="term" value="F:tRNA binding"/>
    <property type="evidence" value="ECO:0007669"/>
    <property type="project" value="TreeGrafter"/>
</dbReference>
<dbReference type="Pfam" id="PF13621">
    <property type="entry name" value="Cupin_8"/>
    <property type="match status" value="1"/>
</dbReference>
<dbReference type="SUPFAM" id="SSF51197">
    <property type="entry name" value="Clavaminate synthase-like"/>
    <property type="match status" value="1"/>
</dbReference>
<dbReference type="AlphaFoldDB" id="A0A7R9GL88"/>
<dbReference type="InterPro" id="IPR041667">
    <property type="entry name" value="Cupin_8"/>
</dbReference>
<keyword evidence="3" id="KW-1185">Reference proteome</keyword>
<dbReference type="Proteomes" id="UP000678499">
    <property type="component" value="Unassembled WGS sequence"/>
</dbReference>
<feature type="domain" description="JmjC" evidence="1">
    <location>
        <begin position="90"/>
        <end position="216"/>
    </location>
</feature>
<sequence length="216" mass="24623">MNVVEVPRISATPEEFAENFACKDEPVVLTNLSWGPCKDIWSPEYLCSKLGSRPVKIHRSKHSNLSFVQKNFSYETLGFDNFVKLCAGQNQVKEYFYLRALGNDARGRDVADFRMHFPAISEDFVVPEGIYPEGRLFSSVLRVSSGDVQLWTHYDVMDNILVQVVGEKRVYLFPPTDAEFIYPVGDKSLVEDLDLPDFDKFPKLASATCYKCFLKP</sequence>
<dbReference type="EMBL" id="CAJPEX010015702">
    <property type="protein sequence ID" value="CAG0925648.1"/>
    <property type="molecule type" value="Genomic_DNA"/>
</dbReference>
<dbReference type="GO" id="GO:0031591">
    <property type="term" value="P:wybutosine biosynthetic process"/>
    <property type="evidence" value="ECO:0007669"/>
    <property type="project" value="TreeGrafter"/>
</dbReference>
<proteinExistence type="predicted"/>
<dbReference type="Gene3D" id="2.60.120.650">
    <property type="entry name" value="Cupin"/>
    <property type="match status" value="1"/>
</dbReference>
<feature type="non-terminal residue" evidence="2">
    <location>
        <position position="1"/>
    </location>
</feature>
<dbReference type="InterPro" id="IPR003347">
    <property type="entry name" value="JmjC_dom"/>
</dbReference>
<evidence type="ECO:0000313" key="2">
    <source>
        <dbReference type="EMBL" id="CAD7285496.1"/>
    </source>
</evidence>
<evidence type="ECO:0000313" key="3">
    <source>
        <dbReference type="Proteomes" id="UP000678499"/>
    </source>
</evidence>
<dbReference type="EMBL" id="OA897739">
    <property type="protein sequence ID" value="CAD7285496.1"/>
    <property type="molecule type" value="Genomic_DNA"/>
</dbReference>
<reference evidence="2" key="1">
    <citation type="submission" date="2020-11" db="EMBL/GenBank/DDBJ databases">
        <authorList>
            <person name="Tran Van P."/>
        </authorList>
    </citation>
    <scope>NUCLEOTIDE SEQUENCE</scope>
</reference>
<protein>
    <recommendedName>
        <fullName evidence="1">JmjC domain-containing protein</fullName>
    </recommendedName>
</protein>
<dbReference type="PROSITE" id="PS51184">
    <property type="entry name" value="JMJC"/>
    <property type="match status" value="1"/>
</dbReference>